<dbReference type="Proteomes" id="UP001055879">
    <property type="component" value="Linkage Group LG12"/>
</dbReference>
<gene>
    <name evidence="1" type="ORF">L6452_34471</name>
</gene>
<dbReference type="EMBL" id="CM042058">
    <property type="protein sequence ID" value="KAI3685233.1"/>
    <property type="molecule type" value="Genomic_DNA"/>
</dbReference>
<accession>A0ACB8YJB4</accession>
<sequence>MNETDYLGHLFFSHPKARFRINTFASFSPFHSTPSNQSFIIIFIFIFNLCYGSFFNLILEIKWILGKSSYLQTPGQRLLLPLMKSAKIIISNSCKWKTETLLRF</sequence>
<name>A0ACB8YJB4_ARCLA</name>
<keyword evidence="2" id="KW-1185">Reference proteome</keyword>
<evidence type="ECO:0000313" key="1">
    <source>
        <dbReference type="EMBL" id="KAI3685233.1"/>
    </source>
</evidence>
<comment type="caution">
    <text evidence="1">The sequence shown here is derived from an EMBL/GenBank/DDBJ whole genome shotgun (WGS) entry which is preliminary data.</text>
</comment>
<protein>
    <submittedName>
        <fullName evidence="1">Uncharacterized protein</fullName>
    </submittedName>
</protein>
<reference evidence="2" key="1">
    <citation type="journal article" date="2022" name="Mol. Ecol. Resour.">
        <title>The genomes of chicory, endive, great burdock and yacon provide insights into Asteraceae palaeo-polyploidization history and plant inulin production.</title>
        <authorList>
            <person name="Fan W."/>
            <person name="Wang S."/>
            <person name="Wang H."/>
            <person name="Wang A."/>
            <person name="Jiang F."/>
            <person name="Liu H."/>
            <person name="Zhao H."/>
            <person name="Xu D."/>
            <person name="Zhang Y."/>
        </authorList>
    </citation>
    <scope>NUCLEOTIDE SEQUENCE [LARGE SCALE GENOMIC DNA]</scope>
    <source>
        <strain evidence="2">cv. Niubang</strain>
    </source>
</reference>
<organism evidence="1 2">
    <name type="scientific">Arctium lappa</name>
    <name type="common">Greater burdock</name>
    <name type="synonym">Lappa major</name>
    <dbReference type="NCBI Taxonomy" id="4217"/>
    <lineage>
        <taxon>Eukaryota</taxon>
        <taxon>Viridiplantae</taxon>
        <taxon>Streptophyta</taxon>
        <taxon>Embryophyta</taxon>
        <taxon>Tracheophyta</taxon>
        <taxon>Spermatophyta</taxon>
        <taxon>Magnoliopsida</taxon>
        <taxon>eudicotyledons</taxon>
        <taxon>Gunneridae</taxon>
        <taxon>Pentapetalae</taxon>
        <taxon>asterids</taxon>
        <taxon>campanulids</taxon>
        <taxon>Asterales</taxon>
        <taxon>Asteraceae</taxon>
        <taxon>Carduoideae</taxon>
        <taxon>Cardueae</taxon>
        <taxon>Arctiinae</taxon>
        <taxon>Arctium</taxon>
    </lineage>
</organism>
<reference evidence="1 2" key="2">
    <citation type="journal article" date="2022" name="Mol. Ecol. Resour.">
        <title>The genomes of chicory, endive, great burdock and yacon provide insights into Asteraceae paleo-polyploidization history and plant inulin production.</title>
        <authorList>
            <person name="Fan W."/>
            <person name="Wang S."/>
            <person name="Wang H."/>
            <person name="Wang A."/>
            <person name="Jiang F."/>
            <person name="Liu H."/>
            <person name="Zhao H."/>
            <person name="Xu D."/>
            <person name="Zhang Y."/>
        </authorList>
    </citation>
    <scope>NUCLEOTIDE SEQUENCE [LARGE SCALE GENOMIC DNA]</scope>
    <source>
        <strain evidence="2">cv. Niubang</strain>
    </source>
</reference>
<proteinExistence type="predicted"/>
<evidence type="ECO:0000313" key="2">
    <source>
        <dbReference type="Proteomes" id="UP001055879"/>
    </source>
</evidence>